<dbReference type="AlphaFoldDB" id="A0A8J8TT15"/>
<dbReference type="InterPro" id="IPR006311">
    <property type="entry name" value="TAT_signal"/>
</dbReference>
<organism evidence="1 2">
    <name type="scientific">Natronococcus pandeyae</name>
    <dbReference type="NCBI Taxonomy" id="2055836"/>
    <lineage>
        <taxon>Archaea</taxon>
        <taxon>Methanobacteriati</taxon>
        <taxon>Methanobacteriota</taxon>
        <taxon>Stenosarchaea group</taxon>
        <taxon>Halobacteria</taxon>
        <taxon>Halobacteriales</taxon>
        <taxon>Natrialbaceae</taxon>
        <taxon>Natronococcus</taxon>
    </lineage>
</organism>
<sequence>MSTRRSLLRSGGVAGVGTLVAVLALPPPPDGTSIDRTVEGTAAPAPVDGWTDRPITDEDETPVARYQYRPADDADGTDREAFVATAPINVVLLPAAETDEAGLERVMDVLTDDGWLRRPEEYTRYARDRTTGRYVRQEATAAETYYGTSGRLHVRCWSFEGVVSMQAHEDTGARPKHGIASYERGREAVAAIFDAAGWAVTPTAIDLDNDQRDHDGFATVVTEDDP</sequence>
<evidence type="ECO:0000313" key="1">
    <source>
        <dbReference type="EMBL" id="TYL39670.1"/>
    </source>
</evidence>
<accession>A0A8J8TT15</accession>
<comment type="caution">
    <text evidence="1">The sequence shown here is derived from an EMBL/GenBank/DDBJ whole genome shotgun (WGS) entry which is preliminary data.</text>
</comment>
<reference evidence="1" key="1">
    <citation type="submission" date="2017-11" db="EMBL/GenBank/DDBJ databases">
        <authorList>
            <person name="Kajale S.C."/>
            <person name="Sharma A."/>
        </authorList>
    </citation>
    <scope>NUCLEOTIDE SEQUENCE</scope>
    <source>
        <strain evidence="1">LS1_42</strain>
    </source>
</reference>
<dbReference type="RefSeq" id="WP_148856804.1">
    <property type="nucleotide sequence ID" value="NZ_PHNJ01000002.1"/>
</dbReference>
<evidence type="ECO:0000313" key="2">
    <source>
        <dbReference type="Proteomes" id="UP000766904"/>
    </source>
</evidence>
<dbReference type="Proteomes" id="UP000766904">
    <property type="component" value="Unassembled WGS sequence"/>
</dbReference>
<gene>
    <name evidence="1" type="ORF">CV102_05120</name>
</gene>
<proteinExistence type="predicted"/>
<dbReference type="PROSITE" id="PS51318">
    <property type="entry name" value="TAT"/>
    <property type="match status" value="1"/>
</dbReference>
<name>A0A8J8TT15_9EURY</name>
<protein>
    <submittedName>
        <fullName evidence="1">Uncharacterized protein</fullName>
    </submittedName>
</protein>
<keyword evidence="2" id="KW-1185">Reference proteome</keyword>
<dbReference type="OrthoDB" id="201327at2157"/>
<dbReference type="EMBL" id="PHNJ01000002">
    <property type="protein sequence ID" value="TYL39670.1"/>
    <property type="molecule type" value="Genomic_DNA"/>
</dbReference>